<comment type="caution">
    <text evidence="2">The sequence shown here is derived from an EMBL/GenBank/DDBJ whole genome shotgun (WGS) entry which is preliminary data.</text>
</comment>
<name>A0ABR6C203_9HYPH</name>
<keyword evidence="1" id="KW-0472">Membrane</keyword>
<keyword evidence="1" id="KW-0812">Transmembrane</keyword>
<proteinExistence type="predicted"/>
<keyword evidence="3" id="KW-1185">Reference proteome</keyword>
<evidence type="ECO:0008006" key="4">
    <source>
        <dbReference type="Google" id="ProtNLM"/>
    </source>
</evidence>
<organism evidence="2 3">
    <name type="scientific">Aminobacter ciceronei</name>
    <dbReference type="NCBI Taxonomy" id="150723"/>
    <lineage>
        <taxon>Bacteria</taxon>
        <taxon>Pseudomonadati</taxon>
        <taxon>Pseudomonadota</taxon>
        <taxon>Alphaproteobacteria</taxon>
        <taxon>Hyphomicrobiales</taxon>
        <taxon>Phyllobacteriaceae</taxon>
        <taxon>Aminobacter</taxon>
    </lineage>
</organism>
<sequence>MTGQNQPHRLIAILGHVGLVVALPIALFGLMPANEYTAWGGAGIDCDGPGPVLLFSTLGLAIYGAGAVLNGRHFRKPLRLLVAGTCMLVCLALMANIADAVREQRVNDLASDTCG</sequence>
<dbReference type="EMBL" id="JACJHZ010000003">
    <property type="protein sequence ID" value="MBA9019021.1"/>
    <property type="molecule type" value="Genomic_DNA"/>
</dbReference>
<dbReference type="RefSeq" id="WP_154384562.1">
    <property type="nucleotide sequence ID" value="NZ_JACJHY010000003.1"/>
</dbReference>
<keyword evidence="1" id="KW-1133">Transmembrane helix</keyword>
<reference evidence="2 3" key="1">
    <citation type="submission" date="2020-08" db="EMBL/GenBank/DDBJ databases">
        <title>Genomic Encyclopedia of Type Strains, Phase IV (KMG-IV): sequencing the most valuable type-strain genomes for metagenomic binning, comparative biology and taxonomic classification.</title>
        <authorList>
            <person name="Goeker M."/>
        </authorList>
    </citation>
    <scope>NUCLEOTIDE SEQUENCE [LARGE SCALE GENOMIC DNA]</scope>
    <source>
        <strain evidence="2 3">DSM 17455</strain>
    </source>
</reference>
<feature type="transmembrane region" description="Helical" evidence="1">
    <location>
        <begin position="12"/>
        <end position="32"/>
    </location>
</feature>
<gene>
    <name evidence="2" type="ORF">HNQ97_001011</name>
</gene>
<protein>
    <recommendedName>
        <fullName evidence="4">Transmembrane protein</fullName>
    </recommendedName>
</protein>
<evidence type="ECO:0000256" key="1">
    <source>
        <dbReference type="SAM" id="Phobius"/>
    </source>
</evidence>
<dbReference type="Proteomes" id="UP000587524">
    <property type="component" value="Unassembled WGS sequence"/>
</dbReference>
<feature type="transmembrane region" description="Helical" evidence="1">
    <location>
        <begin position="78"/>
        <end position="98"/>
    </location>
</feature>
<feature type="transmembrane region" description="Helical" evidence="1">
    <location>
        <begin position="52"/>
        <end position="71"/>
    </location>
</feature>
<evidence type="ECO:0000313" key="3">
    <source>
        <dbReference type="Proteomes" id="UP000587524"/>
    </source>
</evidence>
<accession>A0ABR6C203</accession>
<evidence type="ECO:0000313" key="2">
    <source>
        <dbReference type="EMBL" id="MBA9019021.1"/>
    </source>
</evidence>